<accession>A0ABX0SM33</accession>
<name>A0ABX0SM33_9ACTN</name>
<dbReference type="Pfam" id="PF01047">
    <property type="entry name" value="MarR"/>
    <property type="match status" value="1"/>
</dbReference>
<dbReference type="Proteomes" id="UP000749311">
    <property type="component" value="Unassembled WGS sequence"/>
</dbReference>
<dbReference type="PANTHER" id="PTHR33164">
    <property type="entry name" value="TRANSCRIPTIONAL REGULATOR, MARR FAMILY"/>
    <property type="match status" value="1"/>
</dbReference>
<evidence type="ECO:0000256" key="2">
    <source>
        <dbReference type="ARBA" id="ARBA00023125"/>
    </source>
</evidence>
<dbReference type="InterPro" id="IPR023187">
    <property type="entry name" value="Tscrpt_reg_MarR-type_CS"/>
</dbReference>
<sequence>MDSDDHGPEPDRGDDLGALADLTVRIARKLAAHRFQDPEIMPLSDLDGMVLRHIDDHPGISPSQLAADLVLQTSNASASLRSLEAKGFLTRVPDPSDGRCVQLFPTDAARRSSERVRAEWGRLLDPLVPPEADVPATVVLLRALDSSLS</sequence>
<evidence type="ECO:0000259" key="4">
    <source>
        <dbReference type="PROSITE" id="PS50995"/>
    </source>
</evidence>
<dbReference type="RefSeq" id="WP_167168145.1">
    <property type="nucleotide sequence ID" value="NZ_BAAAOO010000007.1"/>
</dbReference>
<organism evidence="5 6">
    <name type="scientific">Brooklawnia cerclae</name>
    <dbReference type="NCBI Taxonomy" id="349934"/>
    <lineage>
        <taxon>Bacteria</taxon>
        <taxon>Bacillati</taxon>
        <taxon>Actinomycetota</taxon>
        <taxon>Actinomycetes</taxon>
        <taxon>Propionibacteriales</taxon>
        <taxon>Propionibacteriaceae</taxon>
        <taxon>Brooklawnia</taxon>
    </lineage>
</organism>
<dbReference type="InterPro" id="IPR039422">
    <property type="entry name" value="MarR/SlyA-like"/>
</dbReference>
<dbReference type="PANTHER" id="PTHR33164:SF103">
    <property type="entry name" value="REGULATORY PROTEIN MARR"/>
    <property type="match status" value="1"/>
</dbReference>
<evidence type="ECO:0000313" key="6">
    <source>
        <dbReference type="Proteomes" id="UP000749311"/>
    </source>
</evidence>
<evidence type="ECO:0000256" key="3">
    <source>
        <dbReference type="ARBA" id="ARBA00023163"/>
    </source>
</evidence>
<feature type="domain" description="HTH marR-type" evidence="4">
    <location>
        <begin position="16"/>
        <end position="146"/>
    </location>
</feature>
<keyword evidence="2 5" id="KW-0238">DNA-binding</keyword>
<dbReference type="PROSITE" id="PS01117">
    <property type="entry name" value="HTH_MARR_1"/>
    <property type="match status" value="1"/>
</dbReference>
<reference evidence="5 6" key="1">
    <citation type="submission" date="2020-02" db="EMBL/GenBank/DDBJ databases">
        <title>Sequencing the genomes of 1000 actinobacteria strains.</title>
        <authorList>
            <person name="Klenk H.-P."/>
        </authorList>
    </citation>
    <scope>NUCLEOTIDE SEQUENCE [LARGE SCALE GENOMIC DNA]</scope>
    <source>
        <strain evidence="5 6">DSM 19609</strain>
    </source>
</reference>
<comment type="caution">
    <text evidence="5">The sequence shown here is derived from an EMBL/GenBank/DDBJ whole genome shotgun (WGS) entry which is preliminary data.</text>
</comment>
<gene>
    <name evidence="5" type="ORF">FB473_002461</name>
</gene>
<keyword evidence="3" id="KW-0804">Transcription</keyword>
<evidence type="ECO:0000256" key="1">
    <source>
        <dbReference type="ARBA" id="ARBA00023015"/>
    </source>
</evidence>
<keyword evidence="1" id="KW-0805">Transcription regulation</keyword>
<dbReference type="InterPro" id="IPR036390">
    <property type="entry name" value="WH_DNA-bd_sf"/>
</dbReference>
<dbReference type="SMART" id="SM00347">
    <property type="entry name" value="HTH_MARR"/>
    <property type="match status" value="1"/>
</dbReference>
<dbReference type="EMBL" id="JAAMOZ010000001">
    <property type="protein sequence ID" value="NIH57816.1"/>
    <property type="molecule type" value="Genomic_DNA"/>
</dbReference>
<dbReference type="InterPro" id="IPR000835">
    <property type="entry name" value="HTH_MarR-typ"/>
</dbReference>
<dbReference type="SUPFAM" id="SSF46785">
    <property type="entry name" value="Winged helix' DNA-binding domain"/>
    <property type="match status" value="1"/>
</dbReference>
<proteinExistence type="predicted"/>
<dbReference type="PROSITE" id="PS50995">
    <property type="entry name" value="HTH_MARR_2"/>
    <property type="match status" value="1"/>
</dbReference>
<dbReference type="InterPro" id="IPR036388">
    <property type="entry name" value="WH-like_DNA-bd_sf"/>
</dbReference>
<dbReference type="Gene3D" id="1.10.10.10">
    <property type="entry name" value="Winged helix-like DNA-binding domain superfamily/Winged helix DNA-binding domain"/>
    <property type="match status" value="1"/>
</dbReference>
<evidence type="ECO:0000313" key="5">
    <source>
        <dbReference type="EMBL" id="NIH57816.1"/>
    </source>
</evidence>
<keyword evidence="6" id="KW-1185">Reference proteome</keyword>
<protein>
    <submittedName>
        <fullName evidence="5">DNA-binding MarR family transcriptional regulator</fullName>
    </submittedName>
</protein>
<dbReference type="GO" id="GO:0003677">
    <property type="term" value="F:DNA binding"/>
    <property type="evidence" value="ECO:0007669"/>
    <property type="project" value="UniProtKB-KW"/>
</dbReference>